<dbReference type="PROSITE" id="PS50943">
    <property type="entry name" value="HTH_CROC1"/>
    <property type="match status" value="1"/>
</dbReference>
<evidence type="ECO:0000313" key="5">
    <source>
        <dbReference type="Proteomes" id="UP001457898"/>
    </source>
</evidence>
<organism evidence="4 5">
    <name type="scientific">Blautia caccae</name>
    <dbReference type="NCBI Taxonomy" id="3133175"/>
    <lineage>
        <taxon>Bacteria</taxon>
        <taxon>Bacillati</taxon>
        <taxon>Bacillota</taxon>
        <taxon>Clostridia</taxon>
        <taxon>Lachnospirales</taxon>
        <taxon>Lachnospiraceae</taxon>
        <taxon>Blautia</taxon>
    </lineage>
</organism>
<feature type="domain" description="HTH cro/C1-type" evidence="3">
    <location>
        <begin position="10"/>
        <end position="64"/>
    </location>
</feature>
<feature type="transmembrane region" description="Helical" evidence="2">
    <location>
        <begin position="161"/>
        <end position="178"/>
    </location>
</feature>
<feature type="transmembrane region" description="Helical" evidence="2">
    <location>
        <begin position="88"/>
        <end position="107"/>
    </location>
</feature>
<dbReference type="Gene3D" id="1.10.260.40">
    <property type="entry name" value="lambda repressor-like DNA-binding domains"/>
    <property type="match status" value="1"/>
</dbReference>
<accession>A0ABV1DJ32</accession>
<reference evidence="4 5" key="1">
    <citation type="submission" date="2024-03" db="EMBL/GenBank/DDBJ databases">
        <title>Human intestinal bacterial collection.</title>
        <authorList>
            <person name="Pauvert C."/>
            <person name="Hitch T.C.A."/>
            <person name="Clavel T."/>
        </authorList>
    </citation>
    <scope>NUCLEOTIDE SEQUENCE [LARGE SCALE GENOMIC DNA]</scope>
    <source>
        <strain evidence="4 5">CLA-SR-H028</strain>
    </source>
</reference>
<name>A0ABV1DJ32_9FIRM</name>
<dbReference type="PANTHER" id="PTHR46558">
    <property type="entry name" value="TRACRIPTIONAL REGULATORY PROTEIN-RELATED-RELATED"/>
    <property type="match status" value="1"/>
</dbReference>
<gene>
    <name evidence="4" type="ORF">WMO65_05075</name>
</gene>
<keyword evidence="2" id="KW-0472">Membrane</keyword>
<evidence type="ECO:0000313" key="4">
    <source>
        <dbReference type="EMBL" id="MEQ2430372.1"/>
    </source>
</evidence>
<evidence type="ECO:0000256" key="2">
    <source>
        <dbReference type="SAM" id="Phobius"/>
    </source>
</evidence>
<dbReference type="SMART" id="SM00530">
    <property type="entry name" value="HTH_XRE"/>
    <property type="match status" value="1"/>
</dbReference>
<dbReference type="CDD" id="cd00093">
    <property type="entry name" value="HTH_XRE"/>
    <property type="match status" value="1"/>
</dbReference>
<evidence type="ECO:0000256" key="1">
    <source>
        <dbReference type="ARBA" id="ARBA00023125"/>
    </source>
</evidence>
<keyword evidence="2" id="KW-1133">Transmembrane helix</keyword>
<feature type="transmembrane region" description="Helical" evidence="2">
    <location>
        <begin position="184"/>
        <end position="201"/>
    </location>
</feature>
<dbReference type="Proteomes" id="UP001457898">
    <property type="component" value="Unassembled WGS sequence"/>
</dbReference>
<sequence length="207" mass="23487">MQVLEFHEKLQELRKSRGLTQEELAEALFVSRTAISKWESRRGYPSIDSLKEISRYFAVSIDDLLSGEQLITIAEKENRSNLNTICDLLLGFVDLFSLMLIFLPLYPKPVNGYIYAVNLFDYVDNDVLIITIYWALFIGLTIVGIVKILMVYFKLEKGKRVVNSLSVGFSVFAVLFLAMVREPYAIVVAFLLLLAKGGLLYKQTKAG</sequence>
<dbReference type="PANTHER" id="PTHR46558:SF4">
    <property type="entry name" value="DNA-BIDING PHAGE PROTEIN"/>
    <property type="match status" value="1"/>
</dbReference>
<keyword evidence="2" id="KW-0812">Transmembrane</keyword>
<dbReference type="Pfam" id="PF01381">
    <property type="entry name" value="HTH_3"/>
    <property type="match status" value="1"/>
</dbReference>
<comment type="caution">
    <text evidence="4">The sequence shown here is derived from an EMBL/GenBank/DDBJ whole genome shotgun (WGS) entry which is preliminary data.</text>
</comment>
<evidence type="ECO:0000259" key="3">
    <source>
        <dbReference type="PROSITE" id="PS50943"/>
    </source>
</evidence>
<protein>
    <submittedName>
        <fullName evidence="4">Helix-turn-helix transcriptional regulator</fullName>
    </submittedName>
</protein>
<dbReference type="InterPro" id="IPR001387">
    <property type="entry name" value="Cro/C1-type_HTH"/>
</dbReference>
<feature type="transmembrane region" description="Helical" evidence="2">
    <location>
        <begin position="127"/>
        <end position="149"/>
    </location>
</feature>
<dbReference type="SUPFAM" id="SSF47413">
    <property type="entry name" value="lambda repressor-like DNA-binding domains"/>
    <property type="match status" value="1"/>
</dbReference>
<dbReference type="InterPro" id="IPR010982">
    <property type="entry name" value="Lambda_DNA-bd_dom_sf"/>
</dbReference>
<keyword evidence="1" id="KW-0238">DNA-binding</keyword>
<keyword evidence="5" id="KW-1185">Reference proteome</keyword>
<proteinExistence type="predicted"/>
<dbReference type="EMBL" id="JBBMFP010000003">
    <property type="protein sequence ID" value="MEQ2430372.1"/>
    <property type="molecule type" value="Genomic_DNA"/>
</dbReference>